<evidence type="ECO:0000259" key="6">
    <source>
        <dbReference type="Pfam" id="PF02826"/>
    </source>
</evidence>
<evidence type="ECO:0000256" key="4">
    <source>
        <dbReference type="RuleBase" id="RU003719"/>
    </source>
</evidence>
<dbReference type="Pfam" id="PF00389">
    <property type="entry name" value="2-Hacid_dh"/>
    <property type="match status" value="1"/>
</dbReference>
<dbReference type="SUPFAM" id="SSF52283">
    <property type="entry name" value="Formate/glycerate dehydrogenase catalytic domain-like"/>
    <property type="match status" value="1"/>
</dbReference>
<dbReference type="EMBL" id="CP138593">
    <property type="protein sequence ID" value="WPH04788.1"/>
    <property type="molecule type" value="Genomic_DNA"/>
</dbReference>
<protein>
    <submittedName>
        <fullName evidence="7">Uncharacterized protein</fullName>
    </submittedName>
</protein>
<dbReference type="InterPro" id="IPR006140">
    <property type="entry name" value="D-isomer_DH_NAD-bd"/>
</dbReference>
<dbReference type="Gene3D" id="3.40.50.720">
    <property type="entry name" value="NAD(P)-binding Rossmann-like Domain"/>
    <property type="match status" value="2"/>
</dbReference>
<dbReference type="SUPFAM" id="SSF51735">
    <property type="entry name" value="NAD(P)-binding Rossmann-fold domains"/>
    <property type="match status" value="1"/>
</dbReference>
<evidence type="ECO:0000313" key="7">
    <source>
        <dbReference type="EMBL" id="WPH04788.1"/>
    </source>
</evidence>
<evidence type="ECO:0000256" key="1">
    <source>
        <dbReference type="ARBA" id="ARBA00005854"/>
    </source>
</evidence>
<keyword evidence="3" id="KW-0520">NAD</keyword>
<evidence type="ECO:0000256" key="3">
    <source>
        <dbReference type="ARBA" id="ARBA00023027"/>
    </source>
</evidence>
<sequence>MASTVIRPSLAHRSKRASLAIIDDYLGTSAAHFAHIPRSKLQTTVFRETIVPRNNTKREELIDRLSPFELIATMRERTAFPRSILERLPNLKVLLATGTQFETFDLACASELGIAVVAAPGLGRKTALSSSRQTRQDIKAGGAHPTTQHTWALIMALARNVAIDDAALKSGNAWQSGLATGLTGLTIGIVGLGRLGAAVARIAHLAWNMRVICWSANLTQAKADIMAASVGLPIEDGNGEKTFRVVTKEELFSQADVVSLHYVLSDRSRGLVGAQELAYMMPSALLINTSRGALIDEQALLQALLKGSIRGAALDVFEVEPLEYSSPWRKSNY</sequence>
<dbReference type="InterPro" id="IPR006139">
    <property type="entry name" value="D-isomer_2_OHA_DH_cat_dom"/>
</dbReference>
<accession>A0AAQ3MC59</accession>
<dbReference type="GO" id="GO:0051287">
    <property type="term" value="F:NAD binding"/>
    <property type="evidence" value="ECO:0007669"/>
    <property type="project" value="InterPro"/>
</dbReference>
<dbReference type="InterPro" id="IPR036291">
    <property type="entry name" value="NAD(P)-bd_dom_sf"/>
</dbReference>
<gene>
    <name evidence="7" type="ORF">R9X50_00768400</name>
</gene>
<feature type="domain" description="D-isomer specific 2-hydroxyacid dehydrogenase catalytic" evidence="5">
    <location>
        <begin position="47"/>
        <end position="123"/>
    </location>
</feature>
<evidence type="ECO:0000259" key="5">
    <source>
        <dbReference type="Pfam" id="PF00389"/>
    </source>
</evidence>
<dbReference type="InterPro" id="IPR050857">
    <property type="entry name" value="D-2-hydroxyacid_DH"/>
</dbReference>
<evidence type="ECO:0000313" key="8">
    <source>
        <dbReference type="Proteomes" id="UP001303373"/>
    </source>
</evidence>
<dbReference type="PANTHER" id="PTHR42789:SF1">
    <property type="entry name" value="D-ISOMER SPECIFIC 2-HYDROXYACID DEHYDROGENASE FAMILY PROTEIN (AFU_ORTHOLOGUE AFUA_6G10090)"/>
    <property type="match status" value="1"/>
</dbReference>
<organism evidence="7 8">
    <name type="scientific">Acrodontium crateriforme</name>
    <dbReference type="NCBI Taxonomy" id="150365"/>
    <lineage>
        <taxon>Eukaryota</taxon>
        <taxon>Fungi</taxon>
        <taxon>Dikarya</taxon>
        <taxon>Ascomycota</taxon>
        <taxon>Pezizomycotina</taxon>
        <taxon>Dothideomycetes</taxon>
        <taxon>Dothideomycetidae</taxon>
        <taxon>Mycosphaerellales</taxon>
        <taxon>Teratosphaeriaceae</taxon>
        <taxon>Acrodontium</taxon>
    </lineage>
</organism>
<evidence type="ECO:0000256" key="2">
    <source>
        <dbReference type="ARBA" id="ARBA00023002"/>
    </source>
</evidence>
<reference evidence="7 8" key="1">
    <citation type="submission" date="2023-11" db="EMBL/GenBank/DDBJ databases">
        <title>An acidophilic fungus is an integral part of prey digestion in a carnivorous sundew plant.</title>
        <authorList>
            <person name="Tsai I.J."/>
        </authorList>
    </citation>
    <scope>NUCLEOTIDE SEQUENCE [LARGE SCALE GENOMIC DNA]</scope>
    <source>
        <strain evidence="7">169a</strain>
    </source>
</reference>
<dbReference type="AlphaFoldDB" id="A0AAQ3MC59"/>
<dbReference type="PANTHER" id="PTHR42789">
    <property type="entry name" value="D-ISOMER SPECIFIC 2-HYDROXYACID DEHYDROGENASE FAMILY PROTEIN (AFU_ORTHOLOGUE AFUA_6G10090)"/>
    <property type="match status" value="1"/>
</dbReference>
<dbReference type="CDD" id="cd12169">
    <property type="entry name" value="PGDH_like_1"/>
    <property type="match status" value="1"/>
</dbReference>
<dbReference type="Proteomes" id="UP001303373">
    <property type="component" value="Chromosome 14"/>
</dbReference>
<keyword evidence="8" id="KW-1185">Reference proteome</keyword>
<keyword evidence="2 4" id="KW-0560">Oxidoreductase</keyword>
<dbReference type="Pfam" id="PF02826">
    <property type="entry name" value="2-Hacid_dh_C"/>
    <property type="match status" value="1"/>
</dbReference>
<comment type="similarity">
    <text evidence="1 4">Belongs to the D-isomer specific 2-hydroxyacid dehydrogenase family.</text>
</comment>
<name>A0AAQ3MC59_9PEZI</name>
<proteinExistence type="inferred from homology"/>
<feature type="domain" description="D-isomer specific 2-hydroxyacid dehydrogenase NAD-binding" evidence="6">
    <location>
        <begin position="152"/>
        <end position="330"/>
    </location>
</feature>
<dbReference type="GO" id="GO:0016616">
    <property type="term" value="F:oxidoreductase activity, acting on the CH-OH group of donors, NAD or NADP as acceptor"/>
    <property type="evidence" value="ECO:0007669"/>
    <property type="project" value="InterPro"/>
</dbReference>